<feature type="transmembrane region" description="Helical" evidence="1">
    <location>
        <begin position="59"/>
        <end position="78"/>
    </location>
</feature>
<feature type="transmembrane region" description="Helical" evidence="1">
    <location>
        <begin position="314"/>
        <end position="333"/>
    </location>
</feature>
<protein>
    <submittedName>
        <fullName evidence="2">Uncharacterized protein</fullName>
    </submittedName>
</protein>
<sequence length="534" mass="55977">MTSTIVRLHRTLWLRSFRANPSQLVISLMLLLYGAIGLASLSALAAVEIFDGTGNLNSLVAVNAAGMVTYIMLALFMPSGENQVTVRRLAVLPLGLNQVRPALMRTSLLSSRVLIAAVLSVLFTVAGGAMLAISLAQQGGRVAAVIAFAAAMVLSWATTILFAECIMHLGASVLALKSDKAKAVGVVAIVALMFAVMSLSGSLDSSLPLGTIGSIAAWTPLGAATGWATALAAGHVGSAFAQLVIAFVTAAILWWLWRRAIAAEYARPAIVGSAAKSDKARGVSRLRLGGWAYRGPGAMEFSRSLVYVARDSRFAGSLLILPLLSVFAFYQLWRGEEYPAYAMLIMIGLLGGLTAANDYGYDGPSGWLKMAAPVPPRVFLRARHFAHILPAAVVIILTAAVIVAVAPQKVLAACIAFAALGTLASSAALSVLFTVFNAYPTSAPGANPWTDKSGYSAGAFIAAFVGIFVGWIPILPGMVLITFGAARDALWMPVGAAVCILVPGIVYAVALVIASKRVDRRMPEIYSKTKAWVV</sequence>
<keyword evidence="1" id="KW-1133">Transmembrane helix</keyword>
<reference evidence="2 3" key="1">
    <citation type="submission" date="2014-08" db="EMBL/GenBank/DDBJ databases">
        <title>Complete genome sequence of Corynebacterium flavescens OJ8(T)(=DSM 20296(T)), isolated from cheese.</title>
        <authorList>
            <person name="Ruckert C."/>
            <person name="Albersmeier A."/>
            <person name="Winkler A."/>
            <person name="Kalinowski J."/>
        </authorList>
    </citation>
    <scope>NUCLEOTIDE SEQUENCE [LARGE SCALE GENOMIC DNA]</scope>
    <source>
        <strain evidence="2 3">OJ8</strain>
    </source>
</reference>
<organism evidence="2 3">
    <name type="scientific">Corynebacterium flavescens</name>
    <dbReference type="NCBI Taxonomy" id="28028"/>
    <lineage>
        <taxon>Bacteria</taxon>
        <taxon>Bacillati</taxon>
        <taxon>Actinomycetota</taxon>
        <taxon>Actinomycetes</taxon>
        <taxon>Mycobacteriales</taxon>
        <taxon>Corynebacteriaceae</taxon>
        <taxon>Corynebacterium</taxon>
    </lineage>
</organism>
<evidence type="ECO:0000313" key="2">
    <source>
        <dbReference type="EMBL" id="APT87086.1"/>
    </source>
</evidence>
<proteinExistence type="predicted"/>
<feature type="transmembrane region" description="Helical" evidence="1">
    <location>
        <begin position="489"/>
        <end position="514"/>
    </location>
</feature>
<feature type="transmembrane region" description="Helical" evidence="1">
    <location>
        <begin position="183"/>
        <end position="203"/>
    </location>
</feature>
<keyword evidence="1" id="KW-0472">Membrane</keyword>
<accession>A0A1L7CMK9</accession>
<feature type="transmembrane region" description="Helical" evidence="1">
    <location>
        <begin position="24"/>
        <end position="47"/>
    </location>
</feature>
<dbReference type="STRING" id="28028.CFLV_07710"/>
<feature type="transmembrane region" description="Helical" evidence="1">
    <location>
        <begin position="385"/>
        <end position="404"/>
    </location>
</feature>
<dbReference type="KEGG" id="cfc:CFLV_07710"/>
<keyword evidence="1" id="KW-0812">Transmembrane</keyword>
<dbReference type="AlphaFoldDB" id="A0A1L7CMK9"/>
<keyword evidence="3" id="KW-1185">Reference proteome</keyword>
<feature type="transmembrane region" description="Helical" evidence="1">
    <location>
        <begin position="142"/>
        <end position="163"/>
    </location>
</feature>
<gene>
    <name evidence="2" type="ORF">CFLV_07710</name>
</gene>
<feature type="transmembrane region" description="Helical" evidence="1">
    <location>
        <begin position="239"/>
        <end position="257"/>
    </location>
</feature>
<feature type="transmembrane region" description="Helical" evidence="1">
    <location>
        <begin position="457"/>
        <end position="483"/>
    </location>
</feature>
<evidence type="ECO:0000313" key="3">
    <source>
        <dbReference type="Proteomes" id="UP000185479"/>
    </source>
</evidence>
<dbReference type="EMBL" id="CP009246">
    <property type="protein sequence ID" value="APT87086.1"/>
    <property type="molecule type" value="Genomic_DNA"/>
</dbReference>
<name>A0A1L7CMK9_CORFL</name>
<feature type="transmembrane region" description="Helical" evidence="1">
    <location>
        <begin position="113"/>
        <end position="136"/>
    </location>
</feature>
<evidence type="ECO:0000256" key="1">
    <source>
        <dbReference type="SAM" id="Phobius"/>
    </source>
</evidence>
<dbReference type="Proteomes" id="UP000185479">
    <property type="component" value="Chromosome"/>
</dbReference>
<feature type="transmembrane region" description="Helical" evidence="1">
    <location>
        <begin position="410"/>
        <end position="436"/>
    </location>
</feature>
<feature type="transmembrane region" description="Helical" evidence="1">
    <location>
        <begin position="339"/>
        <end position="360"/>
    </location>
</feature>